<evidence type="ECO:0000313" key="6">
    <source>
        <dbReference type="EMBL" id="PDO11769.1"/>
    </source>
</evidence>
<dbReference type="CDD" id="cd06267">
    <property type="entry name" value="PBP1_LacI_sugar_binding-like"/>
    <property type="match status" value="1"/>
</dbReference>
<proteinExistence type="predicted"/>
<name>A0A2A6E4N8_9BACL</name>
<sequence length="343" mass="37464">MSVTIKHIARAANVSHTTVSRALNDSPLIRPETKARIRAIAESLGYSPNISAKSLVLDRSYNIGLFFSTIRVGTTSTFLHDAVRGAGSVVADPYNLVVRGIDDCRGSVFPLSRKRFDGLLVMSQSEEDDDFVRSAHDAGIPVVVLNRKTSVPGVASISSDDRGGVRRLTDYLIGCGHVRIAAIEGKPGFKSTEERREGFLEAFRRRGLSEPPEEYRQPGSYDIESGYAAMKRLLELRPRPTAVFCFNDEMAVGALKAIREAGLEVPRDLSVAGFDDAAIAAYLTPALTTVRRPIERISREGAELLMRLVNGRRSEEARAVVVDAELVVRESVCPPPARPLSES</sequence>
<dbReference type="PROSITE" id="PS50932">
    <property type="entry name" value="HTH_LACI_2"/>
    <property type="match status" value="1"/>
</dbReference>
<keyword evidence="1" id="KW-0678">Repressor</keyword>
<dbReference type="Pfam" id="PF13377">
    <property type="entry name" value="Peripla_BP_3"/>
    <property type="match status" value="1"/>
</dbReference>
<reference evidence="6 7" key="1">
    <citation type="submission" date="2016-12" db="EMBL/GenBank/DDBJ databases">
        <title>Candidatus Reconcilibacillus cellulovorans genome.</title>
        <authorList>
            <person name="Kolinko S."/>
            <person name="Wu Y.-W."/>
            <person name="Tachea F."/>
            <person name="Denzel E."/>
            <person name="Hiras J."/>
            <person name="Baecker N."/>
            <person name="Chan L.J."/>
            <person name="Eichorst S.A."/>
            <person name="Frey D."/>
            <person name="Adams P.D."/>
            <person name="Pray T."/>
            <person name="Tanjore D."/>
            <person name="Petzold C.J."/>
            <person name="Gladden J.M."/>
            <person name="Simmons B.A."/>
            <person name="Singer S.W."/>
        </authorList>
    </citation>
    <scope>NUCLEOTIDE SEQUENCE [LARGE SCALE GENOMIC DNA]</scope>
    <source>
        <strain evidence="6">JTherm</strain>
    </source>
</reference>
<dbReference type="Pfam" id="PF00356">
    <property type="entry name" value="LacI"/>
    <property type="match status" value="1"/>
</dbReference>
<evidence type="ECO:0000313" key="7">
    <source>
        <dbReference type="Proteomes" id="UP000243688"/>
    </source>
</evidence>
<dbReference type="InterPro" id="IPR010982">
    <property type="entry name" value="Lambda_DNA-bd_dom_sf"/>
</dbReference>
<feature type="domain" description="HTH lacI-type" evidence="5">
    <location>
        <begin position="3"/>
        <end position="57"/>
    </location>
</feature>
<dbReference type="InterPro" id="IPR000843">
    <property type="entry name" value="HTH_LacI"/>
</dbReference>
<dbReference type="InterPro" id="IPR028082">
    <property type="entry name" value="Peripla_BP_I"/>
</dbReference>
<evidence type="ECO:0000256" key="4">
    <source>
        <dbReference type="ARBA" id="ARBA00023163"/>
    </source>
</evidence>
<accession>A0A2A6E4N8</accession>
<evidence type="ECO:0000256" key="1">
    <source>
        <dbReference type="ARBA" id="ARBA00022491"/>
    </source>
</evidence>
<evidence type="ECO:0000259" key="5">
    <source>
        <dbReference type="PROSITE" id="PS50932"/>
    </source>
</evidence>
<dbReference type="AlphaFoldDB" id="A0A2A6E4N8"/>
<organism evidence="6 7">
    <name type="scientific">Candidatus Reconcilbacillus cellulovorans</name>
    <dbReference type="NCBI Taxonomy" id="1906605"/>
    <lineage>
        <taxon>Bacteria</taxon>
        <taxon>Bacillati</taxon>
        <taxon>Bacillota</taxon>
        <taxon>Bacilli</taxon>
        <taxon>Bacillales</taxon>
        <taxon>Paenibacillaceae</taxon>
        <taxon>Candidatus Reconcilbacillus</taxon>
    </lineage>
</organism>
<protein>
    <submittedName>
        <fullName evidence="6">LacI family transcriptional regulator</fullName>
    </submittedName>
</protein>
<evidence type="ECO:0000256" key="2">
    <source>
        <dbReference type="ARBA" id="ARBA00023015"/>
    </source>
</evidence>
<dbReference type="PANTHER" id="PTHR30146:SF148">
    <property type="entry name" value="HTH-TYPE TRANSCRIPTIONAL REPRESSOR PURR-RELATED"/>
    <property type="match status" value="1"/>
</dbReference>
<dbReference type="SUPFAM" id="SSF47413">
    <property type="entry name" value="lambda repressor-like DNA-binding domains"/>
    <property type="match status" value="1"/>
</dbReference>
<dbReference type="Gene3D" id="3.40.50.2300">
    <property type="match status" value="2"/>
</dbReference>
<dbReference type="GO" id="GO:0003700">
    <property type="term" value="F:DNA-binding transcription factor activity"/>
    <property type="evidence" value="ECO:0007669"/>
    <property type="project" value="TreeGrafter"/>
</dbReference>
<comment type="caution">
    <text evidence="6">The sequence shown here is derived from an EMBL/GenBank/DDBJ whole genome shotgun (WGS) entry which is preliminary data.</text>
</comment>
<dbReference type="InterPro" id="IPR046335">
    <property type="entry name" value="LacI/GalR-like_sensor"/>
</dbReference>
<dbReference type="GO" id="GO:0000976">
    <property type="term" value="F:transcription cis-regulatory region binding"/>
    <property type="evidence" value="ECO:0007669"/>
    <property type="project" value="TreeGrafter"/>
</dbReference>
<keyword evidence="4" id="KW-0804">Transcription</keyword>
<gene>
    <name evidence="6" type="ORF">BLM47_01350</name>
</gene>
<keyword evidence="2" id="KW-0805">Transcription regulation</keyword>
<dbReference type="PANTHER" id="PTHR30146">
    <property type="entry name" value="LACI-RELATED TRANSCRIPTIONAL REPRESSOR"/>
    <property type="match status" value="1"/>
</dbReference>
<keyword evidence="3" id="KW-0238">DNA-binding</keyword>
<dbReference type="CDD" id="cd01392">
    <property type="entry name" value="HTH_LacI"/>
    <property type="match status" value="1"/>
</dbReference>
<dbReference type="SUPFAM" id="SSF53822">
    <property type="entry name" value="Periplasmic binding protein-like I"/>
    <property type="match status" value="1"/>
</dbReference>
<evidence type="ECO:0000256" key="3">
    <source>
        <dbReference type="ARBA" id="ARBA00023125"/>
    </source>
</evidence>
<dbReference type="Gene3D" id="1.10.260.40">
    <property type="entry name" value="lambda repressor-like DNA-binding domains"/>
    <property type="match status" value="1"/>
</dbReference>
<dbReference type="EMBL" id="MOXJ01000001">
    <property type="protein sequence ID" value="PDO11769.1"/>
    <property type="molecule type" value="Genomic_DNA"/>
</dbReference>
<dbReference type="Proteomes" id="UP000243688">
    <property type="component" value="Unassembled WGS sequence"/>
</dbReference>
<dbReference type="SMART" id="SM00354">
    <property type="entry name" value="HTH_LACI"/>
    <property type="match status" value="1"/>
</dbReference>